<evidence type="ECO:0000313" key="2">
    <source>
        <dbReference type="Proteomes" id="UP000194236"/>
    </source>
</evidence>
<evidence type="ECO:0000313" key="1">
    <source>
        <dbReference type="EMBL" id="OTF83132.1"/>
    </source>
</evidence>
<dbReference type="Proteomes" id="UP000194236">
    <property type="component" value="Unassembled WGS sequence"/>
</dbReference>
<accession>A0A1Y3BQR3</accession>
<dbReference type="EMBL" id="MUJZ01004971">
    <property type="protein sequence ID" value="OTF83132.1"/>
    <property type="molecule type" value="Genomic_DNA"/>
</dbReference>
<name>A0A1Y3BQR3_EURMA</name>
<keyword evidence="2" id="KW-1185">Reference proteome</keyword>
<organism evidence="1 2">
    <name type="scientific">Euroglyphus maynei</name>
    <name type="common">Mayne's house dust mite</name>
    <dbReference type="NCBI Taxonomy" id="6958"/>
    <lineage>
        <taxon>Eukaryota</taxon>
        <taxon>Metazoa</taxon>
        <taxon>Ecdysozoa</taxon>
        <taxon>Arthropoda</taxon>
        <taxon>Chelicerata</taxon>
        <taxon>Arachnida</taxon>
        <taxon>Acari</taxon>
        <taxon>Acariformes</taxon>
        <taxon>Sarcoptiformes</taxon>
        <taxon>Astigmata</taxon>
        <taxon>Psoroptidia</taxon>
        <taxon>Analgoidea</taxon>
        <taxon>Pyroglyphidae</taxon>
        <taxon>Pyroglyphinae</taxon>
        <taxon>Euroglyphus</taxon>
    </lineage>
</organism>
<comment type="caution">
    <text evidence="1">The sequence shown here is derived from an EMBL/GenBank/DDBJ whole genome shotgun (WGS) entry which is preliminary data.</text>
</comment>
<gene>
    <name evidence="1" type="ORF">BLA29_008790</name>
</gene>
<protein>
    <submittedName>
        <fullName evidence="1">Uncharacterized protein</fullName>
    </submittedName>
</protein>
<dbReference type="AlphaFoldDB" id="A0A1Y3BQR3"/>
<proteinExistence type="predicted"/>
<reference evidence="1 2" key="1">
    <citation type="submission" date="2017-03" db="EMBL/GenBank/DDBJ databases">
        <title>Genome Survey of Euroglyphus maynei.</title>
        <authorList>
            <person name="Arlian L.G."/>
            <person name="Morgan M.S."/>
            <person name="Rider S.D."/>
        </authorList>
    </citation>
    <scope>NUCLEOTIDE SEQUENCE [LARGE SCALE GENOMIC DNA]</scope>
    <source>
        <strain evidence="1">Arlian Lab</strain>
        <tissue evidence="1">Whole body</tissue>
    </source>
</reference>
<sequence>MQDAMNVKSMHVIAVYLRKFFDEFIHDVFRPLQIMNNRTIFDIRKLKHPPKVLGRKPYGLDARIDGNNVAFGQNFRYTFNFMLD</sequence>